<dbReference type="Proteomes" id="UP000189004">
    <property type="component" value="Unassembled WGS sequence"/>
</dbReference>
<organism evidence="3 4">
    <name type="scientific">Nocardiopsis sinuspersici</name>
    <dbReference type="NCBI Taxonomy" id="501010"/>
    <lineage>
        <taxon>Bacteria</taxon>
        <taxon>Bacillati</taxon>
        <taxon>Actinomycetota</taxon>
        <taxon>Actinomycetes</taxon>
        <taxon>Streptosporangiales</taxon>
        <taxon>Nocardiopsidaceae</taxon>
        <taxon>Nocardiopsis</taxon>
    </lineage>
</organism>
<dbReference type="InterPro" id="IPR002938">
    <property type="entry name" value="FAD-bd"/>
</dbReference>
<protein>
    <submittedName>
        <fullName evidence="3">Monooxygenase</fullName>
    </submittedName>
</protein>
<dbReference type="Gene3D" id="6.10.250.650">
    <property type="match status" value="1"/>
</dbReference>
<feature type="domain" description="FAD-binding" evidence="1">
    <location>
        <begin position="5"/>
        <end position="65"/>
    </location>
</feature>
<dbReference type="Gene3D" id="3.30.9.40">
    <property type="match status" value="2"/>
</dbReference>
<comment type="caution">
    <text evidence="3">The sequence shown here is derived from an EMBL/GenBank/DDBJ whole genome shotgun (WGS) entry which is preliminary data.</text>
</comment>
<dbReference type="InterPro" id="IPR036188">
    <property type="entry name" value="FAD/NAD-bd_sf"/>
</dbReference>
<evidence type="ECO:0000259" key="1">
    <source>
        <dbReference type="Pfam" id="PF01494"/>
    </source>
</evidence>
<reference evidence="4" key="1">
    <citation type="submission" date="2016-08" db="EMBL/GenBank/DDBJ databases">
        <authorList>
            <person name="Tokovenko B."/>
            <person name="Kalinowski J."/>
        </authorList>
    </citation>
    <scope>NUCLEOTIDE SEQUENCE [LARGE SCALE GENOMIC DNA]</scope>
    <source>
        <strain evidence="4">UTMC102</strain>
    </source>
</reference>
<keyword evidence="3" id="KW-0503">Monooxygenase</keyword>
<dbReference type="Pfam" id="PF01494">
    <property type="entry name" value="FAD_binding_3"/>
    <property type="match status" value="1"/>
</dbReference>
<keyword evidence="3" id="KW-0560">Oxidoreductase</keyword>
<dbReference type="AlphaFoldDB" id="A0A1V3C1Q2"/>
<evidence type="ECO:0000313" key="4">
    <source>
        <dbReference type="Proteomes" id="UP000189004"/>
    </source>
</evidence>
<keyword evidence="4" id="KW-1185">Reference proteome</keyword>
<dbReference type="GO" id="GO:0004497">
    <property type="term" value="F:monooxygenase activity"/>
    <property type="evidence" value="ECO:0007669"/>
    <property type="project" value="UniProtKB-KW"/>
</dbReference>
<dbReference type="PRINTS" id="PR00420">
    <property type="entry name" value="RNGMNOXGNASE"/>
</dbReference>
<accession>A0A1V3C1Q2</accession>
<sequence>MSKRICIVGAGTAGLHLGLHLLRHGVEVTLFTERTPDEQRRSKVLSTVAHHAVTVERERALGVDHWPVEEHGYPGHQYRVGPGPEPTAFEGLLHAPSRAVDYRIYQPRLTEDFAERGGELVFGRLSPGDIPSLASRFDLIVVCTGRGPFAEMFDRDPEHSPFDRPRRALCAGLFTGIAQQPVPNVTFHICPGAGEMIEIPTWTDGGQVMALVIENHYGSDLEALAATPYEEDPKAYRDLALDLLHDHYPACFERIDPAEFGPLDGPRGIIQGAVTPVVRRTHTVLDDGTVVLALGDAHVTVDPLLGQGANMASHAAWVLAEEIVRQDVFDRRFVEHVDRRREDRVLSATRTTNMLMENLETLPEDFLGFLGELSRNRSLADEFTKWFNYPECFWDDLADPRRTRAWVARHTPDPV</sequence>
<dbReference type="GO" id="GO:0071949">
    <property type="term" value="F:FAD binding"/>
    <property type="evidence" value="ECO:0007669"/>
    <property type="project" value="InterPro"/>
</dbReference>
<proteinExistence type="predicted"/>
<name>A0A1V3C1Q2_9ACTN</name>
<dbReference type="InterPro" id="IPR054801">
    <property type="entry name" value="StyMonoxStyA"/>
</dbReference>
<dbReference type="SUPFAM" id="SSF51905">
    <property type="entry name" value="FAD/NAD(P)-binding domain"/>
    <property type="match status" value="1"/>
</dbReference>
<dbReference type="STRING" id="501010.NOSIN_11310"/>
<dbReference type="RefSeq" id="WP_077690724.1">
    <property type="nucleotide sequence ID" value="NZ_MCOK01000001.1"/>
</dbReference>
<dbReference type="OrthoDB" id="3414915at2"/>
<evidence type="ECO:0000259" key="2">
    <source>
        <dbReference type="Pfam" id="PF17885"/>
    </source>
</evidence>
<feature type="domain" description="Styrene monooxygenase StyA putative substrate binding" evidence="2">
    <location>
        <begin position="145"/>
        <end position="254"/>
    </location>
</feature>
<gene>
    <name evidence="3" type="ORF">NOSIN_11310</name>
</gene>
<dbReference type="Pfam" id="PF17885">
    <property type="entry name" value="Smoa_sbd"/>
    <property type="match status" value="1"/>
</dbReference>
<dbReference type="NCBIfam" id="NF045732">
    <property type="entry name" value="StyMonoxStyA"/>
    <property type="match status" value="1"/>
</dbReference>
<dbReference type="InterPro" id="IPR041654">
    <property type="entry name" value="StyA_sbd"/>
</dbReference>
<dbReference type="Gene3D" id="3.50.50.60">
    <property type="entry name" value="FAD/NAD(P)-binding domain"/>
    <property type="match status" value="2"/>
</dbReference>
<dbReference type="EMBL" id="MCOK01000001">
    <property type="protein sequence ID" value="OOC54320.1"/>
    <property type="molecule type" value="Genomic_DNA"/>
</dbReference>
<evidence type="ECO:0000313" key="3">
    <source>
        <dbReference type="EMBL" id="OOC54320.1"/>
    </source>
</evidence>